<dbReference type="SMART" id="SM00700">
    <property type="entry name" value="JHBP"/>
    <property type="match status" value="1"/>
</dbReference>
<keyword evidence="1 4" id="KW-0732">Signal</keyword>
<feature type="chain" id="PRO_5035473839" evidence="4">
    <location>
        <begin position="19"/>
        <end position="246"/>
    </location>
</feature>
<comment type="similarity">
    <text evidence="3">Belongs to the TO family.</text>
</comment>
<dbReference type="InterPro" id="IPR010562">
    <property type="entry name" value="Haemolymph_juvenile_hormone-bd"/>
</dbReference>
<dbReference type="FunFam" id="3.15.10.30:FF:000001">
    <property type="entry name" value="Takeout-like protein 1"/>
    <property type="match status" value="1"/>
</dbReference>
<dbReference type="GO" id="GO:0005615">
    <property type="term" value="C:extracellular space"/>
    <property type="evidence" value="ECO:0007669"/>
    <property type="project" value="TreeGrafter"/>
</dbReference>
<accession>A0A8K0CZZ2</accession>
<dbReference type="EMBL" id="VTPC01008792">
    <property type="protein sequence ID" value="KAF2892345.1"/>
    <property type="molecule type" value="Genomic_DNA"/>
</dbReference>
<sequence>MSVKGLLVLVFVVVGAHAGSIPDYIHVCKRNNPELAQCIINSINSLLPRLKVGIPELNVPPVEPLLLPGSPLLDTKSGATHLKVNLSNLEVTGGSDFTIMELVPKVEKNYFRFKVNHPKVNIEGDYEIDSKILMLQLKGKGRVHLNITNLVLESVLKGKVVTENGVKHLKFDKMTTKISFGSGRIWLDNLFNGDPALGKGANDAINDNISAFFEELKPSFEEGLSNRFTQIANKITETFNYDDLFP</sequence>
<name>A0A8K0CZZ2_IGNLU</name>
<dbReference type="GO" id="GO:0007623">
    <property type="term" value="P:circadian rhythm"/>
    <property type="evidence" value="ECO:0007669"/>
    <property type="project" value="UniProtKB-ARBA"/>
</dbReference>
<dbReference type="Proteomes" id="UP000801492">
    <property type="component" value="Unassembled WGS sequence"/>
</dbReference>
<proteinExistence type="inferred from homology"/>
<dbReference type="Gene3D" id="3.15.10.30">
    <property type="entry name" value="Haemolymph juvenile hormone binding protein"/>
    <property type="match status" value="1"/>
</dbReference>
<dbReference type="PANTHER" id="PTHR11008">
    <property type="entry name" value="PROTEIN TAKEOUT-LIKE PROTEIN"/>
    <property type="match status" value="1"/>
</dbReference>
<keyword evidence="2" id="KW-0090">Biological rhythms</keyword>
<keyword evidence="6" id="KW-1185">Reference proteome</keyword>
<dbReference type="Pfam" id="PF06585">
    <property type="entry name" value="JHBP"/>
    <property type="match status" value="1"/>
</dbReference>
<dbReference type="AlphaFoldDB" id="A0A8K0CZZ2"/>
<evidence type="ECO:0000256" key="3">
    <source>
        <dbReference type="ARBA" id="ARBA00060902"/>
    </source>
</evidence>
<feature type="signal peptide" evidence="4">
    <location>
        <begin position="1"/>
        <end position="18"/>
    </location>
</feature>
<reference evidence="5" key="1">
    <citation type="submission" date="2019-08" db="EMBL/GenBank/DDBJ databases">
        <title>The genome of the North American firefly Photinus pyralis.</title>
        <authorList>
            <consortium name="Photinus pyralis genome working group"/>
            <person name="Fallon T.R."/>
            <person name="Sander Lower S.E."/>
            <person name="Weng J.-K."/>
        </authorList>
    </citation>
    <scope>NUCLEOTIDE SEQUENCE</scope>
    <source>
        <strain evidence="5">TRF0915ILg1</strain>
        <tissue evidence="5">Whole body</tissue>
    </source>
</reference>
<evidence type="ECO:0000256" key="2">
    <source>
        <dbReference type="ARBA" id="ARBA00023108"/>
    </source>
</evidence>
<protein>
    <submittedName>
        <fullName evidence="5">Uncharacterized protein</fullName>
    </submittedName>
</protein>
<gene>
    <name evidence="5" type="ORF">ILUMI_13829</name>
</gene>
<dbReference type="OrthoDB" id="8185598at2759"/>
<dbReference type="InterPro" id="IPR038606">
    <property type="entry name" value="To_sf"/>
</dbReference>
<evidence type="ECO:0000313" key="5">
    <source>
        <dbReference type="EMBL" id="KAF2892345.1"/>
    </source>
</evidence>
<evidence type="ECO:0000256" key="1">
    <source>
        <dbReference type="ARBA" id="ARBA00022729"/>
    </source>
</evidence>
<evidence type="ECO:0000313" key="6">
    <source>
        <dbReference type="Proteomes" id="UP000801492"/>
    </source>
</evidence>
<organism evidence="5 6">
    <name type="scientific">Ignelater luminosus</name>
    <name type="common">Cucubano</name>
    <name type="synonym">Pyrophorus luminosus</name>
    <dbReference type="NCBI Taxonomy" id="2038154"/>
    <lineage>
        <taxon>Eukaryota</taxon>
        <taxon>Metazoa</taxon>
        <taxon>Ecdysozoa</taxon>
        <taxon>Arthropoda</taxon>
        <taxon>Hexapoda</taxon>
        <taxon>Insecta</taxon>
        <taxon>Pterygota</taxon>
        <taxon>Neoptera</taxon>
        <taxon>Endopterygota</taxon>
        <taxon>Coleoptera</taxon>
        <taxon>Polyphaga</taxon>
        <taxon>Elateriformia</taxon>
        <taxon>Elateroidea</taxon>
        <taxon>Elateridae</taxon>
        <taxon>Agrypninae</taxon>
        <taxon>Pyrophorini</taxon>
        <taxon>Ignelater</taxon>
    </lineage>
</organism>
<dbReference type="PANTHER" id="PTHR11008:SF39">
    <property type="entry name" value="CIRCADIAN CLOCK-CONTROLLED PROTEIN-LIKE PROTEIN"/>
    <property type="match status" value="1"/>
</dbReference>
<evidence type="ECO:0000256" key="4">
    <source>
        <dbReference type="SAM" id="SignalP"/>
    </source>
</evidence>
<comment type="caution">
    <text evidence="5">The sequence shown here is derived from an EMBL/GenBank/DDBJ whole genome shotgun (WGS) entry which is preliminary data.</text>
</comment>